<sequence>MLDRAKNQQKTDCFNPSLAEVVIHQATDENEQKSNVEAIYFDPNVLCCPRCGSLNVKSSGKNAGKNSNGKKRYRCSEPECKRIFIDPKLRERGIPLKEVQCRFCHSNNCVKGGFTGSDGKQKYNCKDCRASFVTGSTRKRRPKNLLLSEDIWDAKALGLKPLKTDSHTKLNFTGISQPWLKELAKKFIKFKSATRAFGTIQNYLVANLDFANFLDSNYPEIINIEQLDRKLVLDYIFCVNSRGLKPSWKNMLIGNLKTFLDTGNENKWFKTDRYLITTEDYSKRSLSLPRYIPPFVLKQLNENLDKLPEPVMRMVLVIQECGMRYSSLGIIGFDCLVYIGKDTLGNEQWSIKFYDEKLDRERIIPISLELVEIVKQQQEFIREYCDDGNEYLFTARAVGSSGAVFIPMKNQVMGIGNFINYLNNLSRKCKIQDENGKLWHFESHQFRHTVGTQMINQGVPQHIIMKILGHCSPEMTMRYAHIHDETLRKELLLFHESKTIDITGQIVALELEGNPEDLEWFTREIAAIALPNGYCGRPKILGDCDIAGDVGCYICPHFRTNKNFLALHKDQLERTRKVLTKAYKYDWQLPVKKNELIRQNLELIITTLERDNNE</sequence>
<evidence type="ECO:0000256" key="3">
    <source>
        <dbReference type="ARBA" id="ARBA00023172"/>
    </source>
</evidence>
<dbReference type="InterPro" id="IPR050090">
    <property type="entry name" value="Tyrosine_recombinase_XerCD"/>
</dbReference>
<comment type="caution">
    <text evidence="5">The sequence shown here is derived from an EMBL/GenBank/DDBJ whole genome shotgun (WGS) entry which is preliminary data.</text>
</comment>
<dbReference type="PANTHER" id="PTHR30349:SF41">
    <property type="entry name" value="INTEGRASE_RECOMBINASE PROTEIN MJ0367-RELATED"/>
    <property type="match status" value="1"/>
</dbReference>
<evidence type="ECO:0000313" key="6">
    <source>
        <dbReference type="Proteomes" id="UP000729733"/>
    </source>
</evidence>
<dbReference type="AlphaFoldDB" id="A0A964BZV8"/>
<evidence type="ECO:0000256" key="2">
    <source>
        <dbReference type="ARBA" id="ARBA00023125"/>
    </source>
</evidence>
<dbReference type="GO" id="GO:0015074">
    <property type="term" value="P:DNA integration"/>
    <property type="evidence" value="ECO:0007669"/>
    <property type="project" value="InterPro"/>
</dbReference>
<dbReference type="GO" id="GO:0003677">
    <property type="term" value="F:DNA binding"/>
    <property type="evidence" value="ECO:0007669"/>
    <property type="project" value="UniProtKB-KW"/>
</dbReference>
<name>A0A964BZV8_9CYAN</name>
<dbReference type="Proteomes" id="UP000729733">
    <property type="component" value="Unassembled WGS sequence"/>
</dbReference>
<proteinExistence type="inferred from homology"/>
<reference evidence="5" key="1">
    <citation type="journal article" date="2021" name="Antonie Van Leeuwenhoek">
        <title>Draft genome and description of Waterburya agarophytonicola gen. nov. sp. nov. (Pleurocapsales, Cyanobacteria): a seaweed symbiont.</title>
        <authorList>
            <person name="Bonthond G."/>
            <person name="Shalygin S."/>
            <person name="Bayer T."/>
            <person name="Weinberger F."/>
        </authorList>
    </citation>
    <scope>NUCLEOTIDE SEQUENCE</scope>
    <source>
        <strain evidence="5">KI4</strain>
    </source>
</reference>
<evidence type="ECO:0000313" key="5">
    <source>
        <dbReference type="EMBL" id="MCC0179837.1"/>
    </source>
</evidence>
<dbReference type="PANTHER" id="PTHR30349">
    <property type="entry name" value="PHAGE INTEGRASE-RELATED"/>
    <property type="match status" value="1"/>
</dbReference>
<evidence type="ECO:0000256" key="1">
    <source>
        <dbReference type="ARBA" id="ARBA00008857"/>
    </source>
</evidence>
<protein>
    <submittedName>
        <fullName evidence="5">Tyrosine-type recombinase/integrase</fullName>
    </submittedName>
</protein>
<accession>A0A964BZV8</accession>
<keyword evidence="2" id="KW-0238">DNA-binding</keyword>
<dbReference type="InterPro" id="IPR013762">
    <property type="entry name" value="Integrase-like_cat_sf"/>
</dbReference>
<organism evidence="5 6">
    <name type="scientific">Waterburya agarophytonicola KI4</name>
    <dbReference type="NCBI Taxonomy" id="2874699"/>
    <lineage>
        <taxon>Bacteria</taxon>
        <taxon>Bacillati</taxon>
        <taxon>Cyanobacteriota</taxon>
        <taxon>Cyanophyceae</taxon>
        <taxon>Pleurocapsales</taxon>
        <taxon>Hyellaceae</taxon>
        <taxon>Waterburya</taxon>
        <taxon>Waterburya agarophytonicola</taxon>
    </lineage>
</organism>
<feature type="domain" description="Tyr recombinase" evidence="4">
    <location>
        <begin position="287"/>
        <end position="492"/>
    </location>
</feature>
<dbReference type="GO" id="GO:0006310">
    <property type="term" value="P:DNA recombination"/>
    <property type="evidence" value="ECO:0007669"/>
    <property type="project" value="UniProtKB-KW"/>
</dbReference>
<dbReference type="Pfam" id="PF00589">
    <property type="entry name" value="Phage_integrase"/>
    <property type="match status" value="1"/>
</dbReference>
<dbReference type="Gene3D" id="1.10.443.10">
    <property type="entry name" value="Intergrase catalytic core"/>
    <property type="match status" value="1"/>
</dbReference>
<keyword evidence="6" id="KW-1185">Reference proteome</keyword>
<gene>
    <name evidence="5" type="ORF">I4641_23140</name>
</gene>
<evidence type="ECO:0000259" key="4">
    <source>
        <dbReference type="PROSITE" id="PS51898"/>
    </source>
</evidence>
<dbReference type="EMBL" id="JADWDC010000122">
    <property type="protein sequence ID" value="MCC0179837.1"/>
    <property type="molecule type" value="Genomic_DNA"/>
</dbReference>
<dbReference type="InterPro" id="IPR002104">
    <property type="entry name" value="Integrase_catalytic"/>
</dbReference>
<dbReference type="RefSeq" id="WP_229642934.1">
    <property type="nucleotide sequence ID" value="NZ_JADWDC010000122.1"/>
</dbReference>
<keyword evidence="3" id="KW-0233">DNA recombination</keyword>
<dbReference type="PROSITE" id="PS51898">
    <property type="entry name" value="TYR_RECOMBINASE"/>
    <property type="match status" value="1"/>
</dbReference>
<dbReference type="InterPro" id="IPR011010">
    <property type="entry name" value="DNA_brk_join_enz"/>
</dbReference>
<dbReference type="SUPFAM" id="SSF56349">
    <property type="entry name" value="DNA breaking-rejoining enzymes"/>
    <property type="match status" value="1"/>
</dbReference>
<comment type="similarity">
    <text evidence="1">Belongs to the 'phage' integrase family.</text>
</comment>